<sequence length="706" mass="80764">MAKPFLDTTSTIIEEREVLIISPVGDCKPILRTAHFLKPIISSIDEPDLPSYSVSLPLPPAFAPSFKVSFGAWRHHHKDWNKWVSCMHSIHHSAWEKAGICEAILSSTYEIPRYDNLIFGLAEYWCPNTNTFIFPWAEATITLEDVMFLGDYPVLGSPVSCSVQKIEWKKIEGKLMDTQKVVMSKAKKVCQYAWMRNFIQCGTEIEHEAFLSLWLSRFVFQNSAQTIRKNIFPIAINLARGIPVALAPAVLASIYRDLSRLKGIIISSKFKTGEDVNNESILHIPSPFQLVQLWAWERFQALQPNPNMIIRGDPRFSRWNKVRFSKVDDVGLALASAGESFVWRPYAKLLHNWRFPRFYNEKEEWLSTDLDLDRDLESFACCLRVSKLVGIGFIENYFPHRVAMQFGIDQDIPGHVEQCDETSEVGWTNYSRPIVDSKFYVPSRLFQSGVTSRYLKWWKQLVLGQQESNKVSVQRSSIQKRKRRDSVEEDKPGTCSKRKRFSKTKFSNAIKLSSQFQSSSSSFTEDTEMQTSMQRLKTDQQAAKIKKKARVPDVPPGFHPKYNVVKMENSHDQTDEEMLTTCHNCKTFGKRAFDNSDMLFGQSQSSSASFTHDKTARKMDSMPKFVENILHSEVAVGSSQRGMEETSKSKQGNLVYNKVSLTGNEGEDSSDTLEIPGLALEARIKRLEKEITILKAARFGNRFPYR</sequence>
<reference evidence="3" key="1">
    <citation type="journal article" date="2023" name="Plant Biotechnol. J.">
        <title>Chromosome-level wild Hevea brasiliensis genome provides new tools for genomic-assisted breeding and valuable loci to elevate rubber yield.</title>
        <authorList>
            <person name="Cheng H."/>
            <person name="Song X."/>
            <person name="Hu Y."/>
            <person name="Wu T."/>
            <person name="Yang Q."/>
            <person name="An Z."/>
            <person name="Feng S."/>
            <person name="Deng Z."/>
            <person name="Wu W."/>
            <person name="Zeng X."/>
            <person name="Tu M."/>
            <person name="Wang X."/>
            <person name="Huang H."/>
        </authorList>
    </citation>
    <scope>NUCLEOTIDE SEQUENCE</scope>
    <source>
        <strain evidence="3">MT/VB/25A 57/8</strain>
    </source>
</reference>
<proteinExistence type="predicted"/>
<gene>
    <name evidence="3" type="ORF">P3X46_006666</name>
</gene>
<evidence type="ECO:0000313" key="4">
    <source>
        <dbReference type="Proteomes" id="UP001174677"/>
    </source>
</evidence>
<comment type="caution">
    <text evidence="3">The sequence shown here is derived from an EMBL/GenBank/DDBJ whole genome shotgun (WGS) entry which is preliminary data.</text>
</comment>
<accession>A0ABQ9MRZ9</accession>
<dbReference type="Pfam" id="PF10536">
    <property type="entry name" value="PMD"/>
    <property type="match status" value="1"/>
</dbReference>
<dbReference type="PANTHER" id="PTHR46033">
    <property type="entry name" value="PROTEIN MAIN-LIKE 2"/>
    <property type="match status" value="1"/>
</dbReference>
<feature type="domain" description="Aminotransferase-like plant mobile" evidence="2">
    <location>
        <begin position="99"/>
        <end position="459"/>
    </location>
</feature>
<dbReference type="PANTHER" id="PTHR46033:SF77">
    <property type="entry name" value="SERINE_THREONINE-PROTEIN PHOSPHATASE 7 LONG FORM HOMOLOG"/>
    <property type="match status" value="1"/>
</dbReference>
<evidence type="ECO:0000256" key="1">
    <source>
        <dbReference type="SAM" id="MobiDB-lite"/>
    </source>
</evidence>
<keyword evidence="4" id="KW-1185">Reference proteome</keyword>
<dbReference type="EMBL" id="JARPOI010000004">
    <property type="protein sequence ID" value="KAJ9182703.1"/>
    <property type="molecule type" value="Genomic_DNA"/>
</dbReference>
<dbReference type="Proteomes" id="UP001174677">
    <property type="component" value="Chromosome 4"/>
</dbReference>
<feature type="region of interest" description="Disordered" evidence="1">
    <location>
        <begin position="473"/>
        <end position="498"/>
    </location>
</feature>
<dbReference type="InterPro" id="IPR019557">
    <property type="entry name" value="AminoTfrase-like_pln_mobile"/>
</dbReference>
<protein>
    <recommendedName>
        <fullName evidence="2">Aminotransferase-like plant mobile domain-containing protein</fullName>
    </recommendedName>
</protein>
<dbReference type="InterPro" id="IPR044824">
    <property type="entry name" value="MAIN-like"/>
</dbReference>
<organism evidence="3 4">
    <name type="scientific">Hevea brasiliensis</name>
    <name type="common">Para rubber tree</name>
    <name type="synonym">Siphonia brasiliensis</name>
    <dbReference type="NCBI Taxonomy" id="3981"/>
    <lineage>
        <taxon>Eukaryota</taxon>
        <taxon>Viridiplantae</taxon>
        <taxon>Streptophyta</taxon>
        <taxon>Embryophyta</taxon>
        <taxon>Tracheophyta</taxon>
        <taxon>Spermatophyta</taxon>
        <taxon>Magnoliopsida</taxon>
        <taxon>eudicotyledons</taxon>
        <taxon>Gunneridae</taxon>
        <taxon>Pentapetalae</taxon>
        <taxon>rosids</taxon>
        <taxon>fabids</taxon>
        <taxon>Malpighiales</taxon>
        <taxon>Euphorbiaceae</taxon>
        <taxon>Crotonoideae</taxon>
        <taxon>Micrandreae</taxon>
        <taxon>Hevea</taxon>
    </lineage>
</organism>
<evidence type="ECO:0000259" key="2">
    <source>
        <dbReference type="Pfam" id="PF10536"/>
    </source>
</evidence>
<name>A0ABQ9MRZ9_HEVBR</name>
<evidence type="ECO:0000313" key="3">
    <source>
        <dbReference type="EMBL" id="KAJ9182703.1"/>
    </source>
</evidence>